<organism evidence="4 5">
    <name type="scientific">Linderina pennispora</name>
    <dbReference type="NCBI Taxonomy" id="61395"/>
    <lineage>
        <taxon>Eukaryota</taxon>
        <taxon>Fungi</taxon>
        <taxon>Fungi incertae sedis</taxon>
        <taxon>Zoopagomycota</taxon>
        <taxon>Kickxellomycotina</taxon>
        <taxon>Kickxellomycetes</taxon>
        <taxon>Kickxellales</taxon>
        <taxon>Kickxellaceae</taxon>
        <taxon>Linderina</taxon>
    </lineage>
</organism>
<dbReference type="Proteomes" id="UP000193922">
    <property type="component" value="Unassembled WGS sequence"/>
</dbReference>
<name>A0A1Y1WKX1_9FUNG</name>
<evidence type="ECO:0000256" key="2">
    <source>
        <dbReference type="ARBA" id="ARBA00022679"/>
    </source>
</evidence>
<dbReference type="GO" id="GO:0016740">
    <property type="term" value="F:transferase activity"/>
    <property type="evidence" value="ECO:0007669"/>
    <property type="project" value="UniProtKB-KW"/>
</dbReference>
<dbReference type="CDD" id="cd02440">
    <property type="entry name" value="AdoMet_MTases"/>
    <property type="match status" value="1"/>
</dbReference>
<dbReference type="GeneID" id="63801869"/>
<sequence>MDQTCVICKSATYHYHDVLVSSLRKQFWQMIPMRSFMWGDWRTLDYETNENIPLLACMRIQGEVMKSIIFHEHTTTYSPSNKYIALFLKNYVARIESLDHYELNDELMEFYVSLAATTDMSPMVSGFCYKTYALDEEQYTRIVLKEEQMMISQGTTGLQSWEASLRLADFFVEHPDIVRGMHVLELGAGCGLAGFTCAALGATHVMSTDCNGDVLKLLESNKAQNPTYKDRLQIAELDWQNTNDCAKLSNGVDVIIGADITYDPTIVPMLVGALEEILVSSQQVAYITATIRNEETFDLFLKLIDDTGVLGKSVMDLTDSKMESLCHPNATAEIRLVLVTRK</sequence>
<evidence type="ECO:0000313" key="4">
    <source>
        <dbReference type="EMBL" id="ORX74015.1"/>
    </source>
</evidence>
<dbReference type="PANTHER" id="PTHR14614:SF130">
    <property type="entry name" value="PROTEIN-LYSINE N-METHYLTRANSFERASE EEF2KMT"/>
    <property type="match status" value="1"/>
</dbReference>
<dbReference type="Gene3D" id="3.40.50.150">
    <property type="entry name" value="Vaccinia Virus protein VP39"/>
    <property type="match status" value="1"/>
</dbReference>
<keyword evidence="2" id="KW-0808">Transferase</keyword>
<dbReference type="Pfam" id="PF10294">
    <property type="entry name" value="Methyltransf_16"/>
    <property type="match status" value="1"/>
</dbReference>
<gene>
    <name evidence="4" type="ORF">DL89DRAFT_253913</name>
</gene>
<dbReference type="InterPro" id="IPR019410">
    <property type="entry name" value="Methyltransf_16"/>
</dbReference>
<dbReference type="OrthoDB" id="194386at2759"/>
<dbReference type="InterPro" id="IPR029426">
    <property type="entry name" value="FAM86_N"/>
</dbReference>
<accession>A0A1Y1WKX1</accession>
<reference evidence="4 5" key="1">
    <citation type="submission" date="2016-07" db="EMBL/GenBank/DDBJ databases">
        <title>Pervasive Adenine N6-methylation of Active Genes in Fungi.</title>
        <authorList>
            <consortium name="DOE Joint Genome Institute"/>
            <person name="Mondo S.J."/>
            <person name="Dannebaum R.O."/>
            <person name="Kuo R.C."/>
            <person name="Labutti K."/>
            <person name="Haridas S."/>
            <person name="Kuo A."/>
            <person name="Salamov A."/>
            <person name="Ahrendt S.R."/>
            <person name="Lipzen A."/>
            <person name="Sullivan W."/>
            <person name="Andreopoulos W.B."/>
            <person name="Clum A."/>
            <person name="Lindquist E."/>
            <person name="Daum C."/>
            <person name="Ramamoorthy G.K."/>
            <person name="Gryganskyi A."/>
            <person name="Culley D."/>
            <person name="Magnuson J.K."/>
            <person name="James T.Y."/>
            <person name="O'Malley M.A."/>
            <person name="Stajich J.E."/>
            <person name="Spatafora J.W."/>
            <person name="Visel A."/>
            <person name="Grigoriev I.V."/>
        </authorList>
    </citation>
    <scope>NUCLEOTIDE SEQUENCE [LARGE SCALE GENOMIC DNA]</scope>
    <source>
        <strain evidence="4 5">ATCC 12442</strain>
    </source>
</reference>
<proteinExistence type="inferred from homology"/>
<dbReference type="PANTHER" id="PTHR14614">
    <property type="entry name" value="HEPATOCELLULAR CARCINOMA-ASSOCIATED ANTIGEN"/>
    <property type="match status" value="1"/>
</dbReference>
<protein>
    <recommendedName>
        <fullName evidence="3">FAM86 N-terminal domain-containing protein</fullName>
    </recommendedName>
</protein>
<dbReference type="InterPro" id="IPR029063">
    <property type="entry name" value="SAM-dependent_MTases_sf"/>
</dbReference>
<evidence type="ECO:0000256" key="1">
    <source>
        <dbReference type="ARBA" id="ARBA00005511"/>
    </source>
</evidence>
<evidence type="ECO:0000259" key="3">
    <source>
        <dbReference type="Pfam" id="PF14904"/>
    </source>
</evidence>
<evidence type="ECO:0000313" key="5">
    <source>
        <dbReference type="Proteomes" id="UP000193922"/>
    </source>
</evidence>
<dbReference type="RefSeq" id="XP_040747226.1">
    <property type="nucleotide sequence ID" value="XM_040885221.1"/>
</dbReference>
<comment type="caution">
    <text evidence="4">The sequence shown here is derived from an EMBL/GenBank/DDBJ whole genome shotgun (WGS) entry which is preliminary data.</text>
</comment>
<dbReference type="SUPFAM" id="SSF53335">
    <property type="entry name" value="S-adenosyl-L-methionine-dependent methyltransferases"/>
    <property type="match status" value="1"/>
</dbReference>
<keyword evidence="5" id="KW-1185">Reference proteome</keyword>
<dbReference type="STRING" id="61395.A0A1Y1WKX1"/>
<comment type="similarity">
    <text evidence="1">Belongs to the class I-like SAM-binding methyltransferase superfamily. EEF2KMT family.</text>
</comment>
<feature type="domain" description="FAM86 N-terminal" evidence="3">
    <location>
        <begin position="19"/>
        <end position="111"/>
    </location>
</feature>
<dbReference type="EMBL" id="MCFD01000001">
    <property type="protein sequence ID" value="ORX74015.1"/>
    <property type="molecule type" value="Genomic_DNA"/>
</dbReference>
<dbReference type="Pfam" id="PF14904">
    <property type="entry name" value="FAM86"/>
    <property type="match status" value="1"/>
</dbReference>
<dbReference type="AlphaFoldDB" id="A0A1Y1WKX1"/>